<dbReference type="Gene3D" id="3.30.50.10">
    <property type="entry name" value="Erythroid Transcription Factor GATA-1, subunit A"/>
    <property type="match status" value="1"/>
</dbReference>
<dbReference type="Proteomes" id="UP001410394">
    <property type="component" value="Unassembled WGS sequence"/>
</dbReference>
<organism evidence="4 5">
    <name type="scientific">Uliginosibacterium sediminicola</name>
    <dbReference type="NCBI Taxonomy" id="2024550"/>
    <lineage>
        <taxon>Bacteria</taxon>
        <taxon>Pseudomonadati</taxon>
        <taxon>Pseudomonadota</taxon>
        <taxon>Betaproteobacteria</taxon>
        <taxon>Rhodocyclales</taxon>
        <taxon>Zoogloeaceae</taxon>
        <taxon>Uliginosibacterium</taxon>
    </lineage>
</organism>
<proteinExistence type="inferred from homology"/>
<comment type="cofactor">
    <cofactor evidence="3">
        <name>Zn(2+)</name>
        <dbReference type="ChEBI" id="CHEBI:29105"/>
    </cofactor>
    <text evidence="3">Binds 1 zinc ion.</text>
</comment>
<name>A0ABU9YXL3_9RHOO</name>
<dbReference type="SUPFAM" id="SSF57716">
    <property type="entry name" value="Glucocorticoid receptor-like (DNA-binding domain)"/>
    <property type="match status" value="1"/>
</dbReference>
<sequence length="65" mass="7361">MSTKIRTVNCPQCGKSVEWRPESRWRPFCSERCKLIDIGAWASEAYRVPGPELDPGEQADEPPKA</sequence>
<reference evidence="4 5" key="1">
    <citation type="journal article" date="2018" name="Int. J. Syst. Evol. Microbiol.">
        <title>Uliginosibacterium sediminicola sp. nov., isolated from freshwater sediment.</title>
        <authorList>
            <person name="Hwang W.M."/>
            <person name="Kim S.M."/>
            <person name="Kang K."/>
            <person name="Ahn T.Y."/>
        </authorList>
    </citation>
    <scope>NUCLEOTIDE SEQUENCE [LARGE SCALE GENOMIC DNA]</scope>
    <source>
        <strain evidence="4 5">M1-21</strain>
    </source>
</reference>
<evidence type="ECO:0000256" key="2">
    <source>
        <dbReference type="ARBA" id="ARBA00022833"/>
    </source>
</evidence>
<keyword evidence="2 3" id="KW-0862">Zinc</keyword>
<dbReference type="PANTHER" id="PTHR36150:SF1">
    <property type="entry name" value="DNA GYRASE INHIBITOR YACG"/>
    <property type="match status" value="1"/>
</dbReference>
<dbReference type="EMBL" id="JBDIVE010000003">
    <property type="protein sequence ID" value="MEN3068425.1"/>
    <property type="molecule type" value="Genomic_DNA"/>
</dbReference>
<gene>
    <name evidence="3" type="primary">yacG</name>
    <name evidence="4" type="ORF">ABDB84_08030</name>
</gene>
<comment type="similarity">
    <text evidence="3">Belongs to the DNA gyrase inhibitor YacG family.</text>
</comment>
<protein>
    <recommendedName>
        <fullName evidence="3">DNA gyrase inhibitor YacG</fullName>
    </recommendedName>
</protein>
<evidence type="ECO:0000313" key="4">
    <source>
        <dbReference type="EMBL" id="MEN3068425.1"/>
    </source>
</evidence>
<dbReference type="HAMAP" id="MF_00649">
    <property type="entry name" value="DNA_gyrase_inhibitor_YacG"/>
    <property type="match status" value="1"/>
</dbReference>
<evidence type="ECO:0000256" key="3">
    <source>
        <dbReference type="HAMAP-Rule" id="MF_00649"/>
    </source>
</evidence>
<feature type="binding site" evidence="3">
    <location>
        <position position="29"/>
    </location>
    <ligand>
        <name>Zn(2+)</name>
        <dbReference type="ChEBI" id="CHEBI:29105"/>
    </ligand>
</feature>
<feature type="binding site" evidence="3">
    <location>
        <position position="33"/>
    </location>
    <ligand>
        <name>Zn(2+)</name>
        <dbReference type="ChEBI" id="CHEBI:29105"/>
    </ligand>
</feature>
<feature type="binding site" evidence="3">
    <location>
        <position position="10"/>
    </location>
    <ligand>
        <name>Zn(2+)</name>
        <dbReference type="ChEBI" id="CHEBI:29105"/>
    </ligand>
</feature>
<dbReference type="InterPro" id="IPR005584">
    <property type="entry name" value="DNA_gyrase_inhibitor_YacG"/>
</dbReference>
<comment type="function">
    <text evidence="3">Inhibits all the catalytic activities of DNA gyrase by preventing its interaction with DNA. Acts by binding directly to the C-terminal domain of GyrB, which probably disrupts DNA binding by the gyrase.</text>
</comment>
<evidence type="ECO:0000256" key="1">
    <source>
        <dbReference type="ARBA" id="ARBA00022723"/>
    </source>
</evidence>
<comment type="caution">
    <text evidence="4">The sequence shown here is derived from an EMBL/GenBank/DDBJ whole genome shotgun (WGS) entry which is preliminary data.</text>
</comment>
<feature type="binding site" evidence="3">
    <location>
        <position position="13"/>
    </location>
    <ligand>
        <name>Zn(2+)</name>
        <dbReference type="ChEBI" id="CHEBI:29105"/>
    </ligand>
</feature>
<keyword evidence="5" id="KW-1185">Reference proteome</keyword>
<dbReference type="InterPro" id="IPR013088">
    <property type="entry name" value="Znf_NHR/GATA"/>
</dbReference>
<comment type="subunit">
    <text evidence="3">Interacts with GyrB.</text>
</comment>
<accession>A0ABU9YXL3</accession>
<dbReference type="Pfam" id="PF03884">
    <property type="entry name" value="YacG"/>
    <property type="match status" value="1"/>
</dbReference>
<dbReference type="RefSeq" id="WP_345919193.1">
    <property type="nucleotide sequence ID" value="NZ_JBDIVE010000003.1"/>
</dbReference>
<dbReference type="PANTHER" id="PTHR36150">
    <property type="entry name" value="DNA GYRASE INHIBITOR YACG"/>
    <property type="match status" value="1"/>
</dbReference>
<evidence type="ECO:0000313" key="5">
    <source>
        <dbReference type="Proteomes" id="UP001410394"/>
    </source>
</evidence>
<keyword evidence="1 3" id="KW-0479">Metal-binding</keyword>